<dbReference type="EMBL" id="SDMP01000011">
    <property type="protein sequence ID" value="RYR28920.1"/>
    <property type="molecule type" value="Genomic_DNA"/>
</dbReference>
<evidence type="ECO:0000313" key="1">
    <source>
        <dbReference type="EMBL" id="RYR28920.1"/>
    </source>
</evidence>
<dbReference type="InterPro" id="IPR016972">
    <property type="entry name" value="UCP031279"/>
</dbReference>
<name>A0A445ARA3_ARAHY</name>
<dbReference type="Proteomes" id="UP000289738">
    <property type="component" value="Chromosome B01"/>
</dbReference>
<reference evidence="1 2" key="1">
    <citation type="submission" date="2019-01" db="EMBL/GenBank/DDBJ databases">
        <title>Sequencing of cultivated peanut Arachis hypogaea provides insights into genome evolution and oil improvement.</title>
        <authorList>
            <person name="Chen X."/>
        </authorList>
    </citation>
    <scope>NUCLEOTIDE SEQUENCE [LARGE SCALE GENOMIC DNA]</scope>
    <source>
        <strain evidence="2">cv. Fuhuasheng</strain>
        <tissue evidence="1">Leaves</tissue>
    </source>
</reference>
<protein>
    <submittedName>
        <fullName evidence="1">Uncharacterized protein</fullName>
    </submittedName>
</protein>
<dbReference type="PANTHER" id="PTHR33526:SF4">
    <property type="entry name" value="OS07G0123800 PROTEIN"/>
    <property type="match status" value="1"/>
</dbReference>
<dbReference type="Gramene" id="arahy.Tifrunner.gnm2.ann2.Ah11g157800.1">
    <property type="protein sequence ID" value="arahy.Tifrunner.gnm2.ann2.Ah11g157800.1-CDS-1"/>
    <property type="gene ID" value="arahy.Tifrunner.gnm2.ann2.Ah11g157800"/>
</dbReference>
<dbReference type="PIRSF" id="PIRSF031279">
    <property type="entry name" value="UCP031279"/>
    <property type="match status" value="1"/>
</dbReference>
<dbReference type="PANTHER" id="PTHR33526">
    <property type="entry name" value="OS07G0123800 PROTEIN"/>
    <property type="match status" value="1"/>
</dbReference>
<proteinExistence type="predicted"/>
<organism evidence="1 2">
    <name type="scientific">Arachis hypogaea</name>
    <name type="common">Peanut</name>
    <dbReference type="NCBI Taxonomy" id="3818"/>
    <lineage>
        <taxon>Eukaryota</taxon>
        <taxon>Viridiplantae</taxon>
        <taxon>Streptophyta</taxon>
        <taxon>Embryophyta</taxon>
        <taxon>Tracheophyta</taxon>
        <taxon>Spermatophyta</taxon>
        <taxon>Magnoliopsida</taxon>
        <taxon>eudicotyledons</taxon>
        <taxon>Gunneridae</taxon>
        <taxon>Pentapetalae</taxon>
        <taxon>rosids</taxon>
        <taxon>fabids</taxon>
        <taxon>Fabales</taxon>
        <taxon>Fabaceae</taxon>
        <taxon>Papilionoideae</taxon>
        <taxon>50 kb inversion clade</taxon>
        <taxon>dalbergioids sensu lato</taxon>
        <taxon>Dalbergieae</taxon>
        <taxon>Pterocarpus clade</taxon>
        <taxon>Arachis</taxon>
    </lineage>
</organism>
<comment type="caution">
    <text evidence="1">The sequence shown here is derived from an EMBL/GenBank/DDBJ whole genome shotgun (WGS) entry which is preliminary data.</text>
</comment>
<accession>A0A445ARA3</accession>
<sequence>MMRNQKERKLMRFMKAPFRLLIKARDMYVQGMTDCSASSHFAYVDAAMGCPTGQLCPLPRSFSVTSSARSSASDDHDLIMAAASLRRQERSGNGNMNEHSVVGRLGTRKVLRRCSMTIGRIDEDEACDFSGEDLEVKQRVFPRSTSYAAWRGRAVGIF</sequence>
<evidence type="ECO:0000313" key="2">
    <source>
        <dbReference type="Proteomes" id="UP000289738"/>
    </source>
</evidence>
<dbReference type="STRING" id="3818.A0A445ARA3"/>
<dbReference type="AlphaFoldDB" id="A0A445ARA3"/>
<gene>
    <name evidence="1" type="ORF">Ahy_B01g053143</name>
</gene>
<keyword evidence="2" id="KW-1185">Reference proteome</keyword>
<dbReference type="OrthoDB" id="694638at2759"/>